<organism evidence="1">
    <name type="scientific">viral metagenome</name>
    <dbReference type="NCBI Taxonomy" id="1070528"/>
    <lineage>
        <taxon>unclassified sequences</taxon>
        <taxon>metagenomes</taxon>
        <taxon>organismal metagenomes</taxon>
    </lineage>
</organism>
<evidence type="ECO:0000313" key="1">
    <source>
        <dbReference type="EMBL" id="QHT06682.1"/>
    </source>
</evidence>
<dbReference type="InterPro" id="IPR006758">
    <property type="entry name" value="A32L"/>
</dbReference>
<protein>
    <submittedName>
        <fullName evidence="1">Uncharacterized protein</fullName>
    </submittedName>
</protein>
<accession>A0A6C0CRB3</accession>
<dbReference type="EMBL" id="MN739474">
    <property type="protein sequence ID" value="QHT06682.1"/>
    <property type="molecule type" value="Genomic_DNA"/>
</dbReference>
<dbReference type="Gene3D" id="3.40.50.300">
    <property type="entry name" value="P-loop containing nucleotide triphosphate hydrolases"/>
    <property type="match status" value="1"/>
</dbReference>
<dbReference type="AlphaFoldDB" id="A0A6C0CRB3"/>
<reference evidence="1" key="1">
    <citation type="journal article" date="2020" name="Nature">
        <title>Giant virus diversity and host interactions through global metagenomics.</title>
        <authorList>
            <person name="Schulz F."/>
            <person name="Roux S."/>
            <person name="Paez-Espino D."/>
            <person name="Jungbluth S."/>
            <person name="Walsh D.A."/>
            <person name="Denef V.J."/>
            <person name="McMahon K.D."/>
            <person name="Konstantinidis K.T."/>
            <person name="Eloe-Fadrosh E.A."/>
            <person name="Kyrpides N.C."/>
            <person name="Woyke T."/>
        </authorList>
    </citation>
    <scope>NUCLEOTIDE SEQUENCE</scope>
    <source>
        <strain evidence="1">GVMAG-M-3300021473-15</strain>
    </source>
</reference>
<sequence length="280" mass="32624">MTSKNPTENDAISTGRLQIKKFDPHILIQRRSKNSAPVICVIGKRNTGKSEVIKNLLYYNRKIPSGIIISPTEAGNSFYSEFCPDLFIHHQFDPDILNKVLKRQKRKIKETGKHPHNDFFVVLDDCMYDCKNIGKDKNIREIFCNGRHFQITLIMSVQYIMDLPISLRSNVDYVFCMRENNTHNVERLYNSYFGIFPSKQSFSQAFNIITDNFGSIVLDNLSRSNKIEECVFWHRSPYPSANFRIGGVTFWKTHEQLYDRTRNDDDDDVRKLPPACELIL</sequence>
<proteinExistence type="predicted"/>
<name>A0A6C0CRB3_9ZZZZ</name>
<dbReference type="Pfam" id="PF04665">
    <property type="entry name" value="Pox_A32"/>
    <property type="match status" value="1"/>
</dbReference>
<dbReference type="InterPro" id="IPR027417">
    <property type="entry name" value="P-loop_NTPase"/>
</dbReference>
<dbReference type="SUPFAM" id="SSF52540">
    <property type="entry name" value="P-loop containing nucleoside triphosphate hydrolases"/>
    <property type="match status" value="1"/>
</dbReference>